<evidence type="ECO:0000313" key="10">
    <source>
        <dbReference type="EMBL" id="RCX03710.1"/>
    </source>
</evidence>
<dbReference type="Proteomes" id="UP000253517">
    <property type="component" value="Unassembled WGS sequence"/>
</dbReference>
<feature type="domain" description="Aminotransferase class V" evidence="9">
    <location>
        <begin position="2"/>
        <end position="360"/>
    </location>
</feature>
<proteinExistence type="inferred from homology"/>
<keyword evidence="4" id="KW-0479">Metal-binding</keyword>
<keyword evidence="6" id="KW-0408">Iron</keyword>
<dbReference type="Pfam" id="PF00266">
    <property type="entry name" value="Aminotran_5"/>
    <property type="match status" value="1"/>
</dbReference>
<evidence type="ECO:0000259" key="9">
    <source>
        <dbReference type="Pfam" id="PF00266"/>
    </source>
</evidence>
<dbReference type="InterPro" id="IPR015422">
    <property type="entry name" value="PyrdxlP-dep_Trfase_small"/>
</dbReference>
<dbReference type="PANTHER" id="PTHR11601:SF34">
    <property type="entry name" value="CYSTEINE DESULFURASE"/>
    <property type="match status" value="1"/>
</dbReference>
<sequence length="383" mass="42232">MIYLDYASTTPLCPIAREAISEAFEVWGNPSSLHTVGRKAKAFLELSRRKLSEALGVLPAELYFTSGATEATNWALWIAARSGIKRIITSPIEHKATLEPLNQLVEVFNISISWLNVLADGQYDLEHLDKLLSDSKDPTMVSSIWVHNELGNIQPIKEISTLCRRYKALLHVDAVQAIAKIPVDLHLADLASVSAHKFYGPKGVGSLFIHKNISHKWPLIAGGSQERSIRGGTEPTLLIPGMSAALHHTLARREDHYKQLINLKRLLFERLSDIKVEFNGAASSDENHFPGIVNISLPDEDDTGRLLFELDLAGIAVSAGSACNSGSLKPSHVISYLYPQRVKYANLRISMGSETTSNEIIEFCQILKKCLPKSSLTSSHQHG</sequence>
<dbReference type="InterPro" id="IPR015424">
    <property type="entry name" value="PyrdxlP-dep_Trfase"/>
</dbReference>
<dbReference type="AlphaFoldDB" id="A0A369A319"/>
<dbReference type="EMBL" id="QPJS01000002">
    <property type="protein sequence ID" value="RCX03710.1"/>
    <property type="molecule type" value="Genomic_DNA"/>
</dbReference>
<evidence type="ECO:0000256" key="3">
    <source>
        <dbReference type="ARBA" id="ARBA00022679"/>
    </source>
</evidence>
<protein>
    <submittedName>
        <fullName evidence="10">Cysteine desulfurase</fullName>
    </submittedName>
</protein>
<dbReference type="GO" id="GO:0046872">
    <property type="term" value="F:metal ion binding"/>
    <property type="evidence" value="ECO:0007669"/>
    <property type="project" value="UniProtKB-KW"/>
</dbReference>
<keyword evidence="5" id="KW-0663">Pyridoxal phosphate</keyword>
<dbReference type="RefSeq" id="WP_114366104.1">
    <property type="nucleotide sequence ID" value="NZ_BHZF01000002.1"/>
</dbReference>
<dbReference type="Gene3D" id="1.10.260.50">
    <property type="match status" value="1"/>
</dbReference>
<dbReference type="GO" id="GO:0031071">
    <property type="term" value="F:cysteine desulfurase activity"/>
    <property type="evidence" value="ECO:0007669"/>
    <property type="project" value="UniProtKB-EC"/>
</dbReference>
<evidence type="ECO:0000256" key="1">
    <source>
        <dbReference type="ARBA" id="ARBA00001933"/>
    </source>
</evidence>
<gene>
    <name evidence="10" type="ORF">DES35_102163</name>
</gene>
<dbReference type="PANTHER" id="PTHR11601">
    <property type="entry name" value="CYSTEINE DESULFURYLASE FAMILY MEMBER"/>
    <property type="match status" value="1"/>
</dbReference>
<dbReference type="InterPro" id="IPR000192">
    <property type="entry name" value="Aminotrans_V_dom"/>
</dbReference>
<evidence type="ECO:0000256" key="6">
    <source>
        <dbReference type="ARBA" id="ARBA00023004"/>
    </source>
</evidence>
<evidence type="ECO:0000256" key="8">
    <source>
        <dbReference type="ARBA" id="ARBA00050776"/>
    </source>
</evidence>
<name>A0A369A319_9FLAO</name>
<dbReference type="Gene3D" id="3.40.640.10">
    <property type="entry name" value="Type I PLP-dependent aspartate aminotransferase-like (Major domain)"/>
    <property type="match status" value="1"/>
</dbReference>
<keyword evidence="7" id="KW-0411">Iron-sulfur</keyword>
<dbReference type="PIRSF" id="PIRSF005572">
    <property type="entry name" value="NifS"/>
    <property type="match status" value="1"/>
</dbReference>
<dbReference type="InterPro" id="IPR016454">
    <property type="entry name" value="Cysteine_dSase"/>
</dbReference>
<keyword evidence="11" id="KW-1185">Reference proteome</keyword>
<evidence type="ECO:0000256" key="2">
    <source>
        <dbReference type="ARBA" id="ARBA00006490"/>
    </source>
</evidence>
<evidence type="ECO:0000256" key="7">
    <source>
        <dbReference type="ARBA" id="ARBA00023014"/>
    </source>
</evidence>
<comment type="similarity">
    <text evidence="2">Belongs to the class-V pyridoxal-phosphate-dependent aminotransferase family. NifS/IscS subfamily.</text>
</comment>
<evidence type="ECO:0000313" key="11">
    <source>
        <dbReference type="Proteomes" id="UP000253517"/>
    </source>
</evidence>
<accession>A0A369A319</accession>
<comment type="caution">
    <text evidence="10">The sequence shown here is derived from an EMBL/GenBank/DDBJ whole genome shotgun (WGS) entry which is preliminary data.</text>
</comment>
<dbReference type="Gene3D" id="3.90.1150.10">
    <property type="entry name" value="Aspartate Aminotransferase, domain 1"/>
    <property type="match status" value="1"/>
</dbReference>
<comment type="catalytic activity">
    <reaction evidence="8">
        <text>(sulfur carrier)-H + L-cysteine = (sulfur carrier)-SH + L-alanine</text>
        <dbReference type="Rhea" id="RHEA:43892"/>
        <dbReference type="Rhea" id="RHEA-COMP:14737"/>
        <dbReference type="Rhea" id="RHEA-COMP:14739"/>
        <dbReference type="ChEBI" id="CHEBI:29917"/>
        <dbReference type="ChEBI" id="CHEBI:35235"/>
        <dbReference type="ChEBI" id="CHEBI:57972"/>
        <dbReference type="ChEBI" id="CHEBI:64428"/>
        <dbReference type="EC" id="2.8.1.7"/>
    </reaction>
</comment>
<evidence type="ECO:0000256" key="4">
    <source>
        <dbReference type="ARBA" id="ARBA00022723"/>
    </source>
</evidence>
<dbReference type="InterPro" id="IPR015421">
    <property type="entry name" value="PyrdxlP-dep_Trfase_major"/>
</dbReference>
<keyword evidence="3" id="KW-0808">Transferase</keyword>
<reference evidence="10 11" key="1">
    <citation type="submission" date="2018-07" db="EMBL/GenBank/DDBJ databases">
        <title>Genomic Encyclopedia of Type Strains, Phase IV (KMG-IV): sequencing the most valuable type-strain genomes for metagenomic binning, comparative biology and taxonomic classification.</title>
        <authorList>
            <person name="Goeker M."/>
        </authorList>
    </citation>
    <scope>NUCLEOTIDE SEQUENCE [LARGE SCALE GENOMIC DNA]</scope>
    <source>
        <strain evidence="10 11">DSM 21410</strain>
    </source>
</reference>
<evidence type="ECO:0000256" key="5">
    <source>
        <dbReference type="ARBA" id="ARBA00022898"/>
    </source>
</evidence>
<dbReference type="SUPFAM" id="SSF53383">
    <property type="entry name" value="PLP-dependent transferases"/>
    <property type="match status" value="1"/>
</dbReference>
<organism evidence="10 11">
    <name type="scientific">Schleiferia thermophila</name>
    <dbReference type="NCBI Taxonomy" id="884107"/>
    <lineage>
        <taxon>Bacteria</taxon>
        <taxon>Pseudomonadati</taxon>
        <taxon>Bacteroidota</taxon>
        <taxon>Flavobacteriia</taxon>
        <taxon>Flavobacteriales</taxon>
        <taxon>Schleiferiaceae</taxon>
        <taxon>Schleiferia</taxon>
    </lineage>
</organism>
<comment type="cofactor">
    <cofactor evidence="1">
        <name>pyridoxal 5'-phosphate</name>
        <dbReference type="ChEBI" id="CHEBI:597326"/>
    </cofactor>
</comment>
<dbReference type="GO" id="GO:0051536">
    <property type="term" value="F:iron-sulfur cluster binding"/>
    <property type="evidence" value="ECO:0007669"/>
    <property type="project" value="UniProtKB-KW"/>
</dbReference>